<dbReference type="SUPFAM" id="SSF51735">
    <property type="entry name" value="NAD(P)-binding Rossmann-fold domains"/>
    <property type="match status" value="1"/>
</dbReference>
<dbReference type="RefSeq" id="WP_147783067.1">
    <property type="nucleotide sequence ID" value="NZ_VRMG01000005.1"/>
</dbReference>
<dbReference type="EMBL" id="VRMG01000005">
    <property type="protein sequence ID" value="TXN31480.1"/>
    <property type="molecule type" value="Genomic_DNA"/>
</dbReference>
<keyword evidence="2" id="KW-0560">Oxidoreductase</keyword>
<comment type="caution">
    <text evidence="5">The sequence shown here is derived from an EMBL/GenBank/DDBJ whole genome shotgun (WGS) entry which is preliminary data.</text>
</comment>
<gene>
    <name evidence="5" type="ORF">FVP33_08030</name>
</gene>
<evidence type="ECO:0000313" key="6">
    <source>
        <dbReference type="Proteomes" id="UP000321379"/>
    </source>
</evidence>
<dbReference type="GO" id="GO:0016020">
    <property type="term" value="C:membrane"/>
    <property type="evidence" value="ECO:0007669"/>
    <property type="project" value="TreeGrafter"/>
</dbReference>
<organism evidence="5 6">
    <name type="scientific">Lacisediminihabitans profunda</name>
    <dbReference type="NCBI Taxonomy" id="2594790"/>
    <lineage>
        <taxon>Bacteria</taxon>
        <taxon>Bacillati</taxon>
        <taxon>Actinomycetota</taxon>
        <taxon>Actinomycetes</taxon>
        <taxon>Micrococcales</taxon>
        <taxon>Microbacteriaceae</taxon>
        <taxon>Lacisediminihabitans</taxon>
    </lineage>
</organism>
<evidence type="ECO:0000256" key="1">
    <source>
        <dbReference type="ARBA" id="ARBA00006484"/>
    </source>
</evidence>
<accession>A0A5C8UU54</accession>
<evidence type="ECO:0000256" key="2">
    <source>
        <dbReference type="ARBA" id="ARBA00023002"/>
    </source>
</evidence>
<name>A0A5C8UU54_9MICO</name>
<dbReference type="InterPro" id="IPR002347">
    <property type="entry name" value="SDR_fam"/>
</dbReference>
<proteinExistence type="inferred from homology"/>
<sequence>MDAKPTARRPTALITGATAGIGAEFARQLAADGHDLVIVARDEERLERKAAELRLEFGVRVEVLVADLGQADALARVEARAAVSEPADDFAVPITLLVNNAGFGLRRPFDESDIDDEQRLLDVLVTAPMRLCHAALAQMLPHGAGTIVNIASVAGYTPRGSYGAAKAWLLSFSRWANVAYRSRGVSVTAVAPGLVHTEFHERMRVSGASVPRFLWLDADQVVRLALADVRRGRAVSIPTVRYKLIVALARLLPSRLAAKGDLREQ</sequence>
<dbReference type="PANTHER" id="PTHR44196:SF2">
    <property type="entry name" value="SHORT-CHAIN DEHYDROGENASE-RELATED"/>
    <property type="match status" value="1"/>
</dbReference>
<dbReference type="Proteomes" id="UP000321379">
    <property type="component" value="Unassembled WGS sequence"/>
</dbReference>
<dbReference type="SMART" id="SM00822">
    <property type="entry name" value="PKS_KR"/>
    <property type="match status" value="1"/>
</dbReference>
<comment type="similarity">
    <text evidence="1 3">Belongs to the short-chain dehydrogenases/reductases (SDR) family.</text>
</comment>
<evidence type="ECO:0000259" key="4">
    <source>
        <dbReference type="SMART" id="SM00822"/>
    </source>
</evidence>
<evidence type="ECO:0000313" key="5">
    <source>
        <dbReference type="EMBL" id="TXN31480.1"/>
    </source>
</evidence>
<dbReference type="PANTHER" id="PTHR44196">
    <property type="entry name" value="DEHYDROGENASE/REDUCTASE SDR FAMILY MEMBER 7B"/>
    <property type="match status" value="1"/>
</dbReference>
<evidence type="ECO:0000256" key="3">
    <source>
        <dbReference type="RuleBase" id="RU000363"/>
    </source>
</evidence>
<dbReference type="InterPro" id="IPR036291">
    <property type="entry name" value="NAD(P)-bd_dom_sf"/>
</dbReference>
<dbReference type="AlphaFoldDB" id="A0A5C8UU54"/>
<dbReference type="Gene3D" id="3.40.50.720">
    <property type="entry name" value="NAD(P)-binding Rossmann-like Domain"/>
    <property type="match status" value="1"/>
</dbReference>
<dbReference type="CDD" id="cd05233">
    <property type="entry name" value="SDR_c"/>
    <property type="match status" value="1"/>
</dbReference>
<protein>
    <submittedName>
        <fullName evidence="5">SDR family oxidoreductase</fullName>
    </submittedName>
</protein>
<feature type="domain" description="Ketoreductase" evidence="4">
    <location>
        <begin position="10"/>
        <end position="193"/>
    </location>
</feature>
<dbReference type="PIRSF" id="PIRSF000126">
    <property type="entry name" value="11-beta-HSD1"/>
    <property type="match status" value="1"/>
</dbReference>
<dbReference type="InterPro" id="IPR057326">
    <property type="entry name" value="KR_dom"/>
</dbReference>
<dbReference type="Pfam" id="PF00106">
    <property type="entry name" value="adh_short"/>
    <property type="match status" value="1"/>
</dbReference>
<reference evidence="5 6" key="1">
    <citation type="submission" date="2019-08" db="EMBL/GenBank/DDBJ databases">
        <title>Bacterial whole genome sequence for Glaciihabitans sp. CHu50b-6-2.</title>
        <authorList>
            <person name="Jin L."/>
        </authorList>
    </citation>
    <scope>NUCLEOTIDE SEQUENCE [LARGE SCALE GENOMIC DNA]</scope>
    <source>
        <strain evidence="5 6">CHu50b-6-2</strain>
    </source>
</reference>
<keyword evidence="6" id="KW-1185">Reference proteome</keyword>
<dbReference type="PRINTS" id="PR00080">
    <property type="entry name" value="SDRFAMILY"/>
</dbReference>
<dbReference type="GO" id="GO:0016491">
    <property type="term" value="F:oxidoreductase activity"/>
    <property type="evidence" value="ECO:0007669"/>
    <property type="project" value="UniProtKB-KW"/>
</dbReference>
<dbReference type="PRINTS" id="PR00081">
    <property type="entry name" value="GDHRDH"/>
</dbReference>